<protein>
    <submittedName>
        <fullName evidence="2">Pr6Pr family membrane protein</fullName>
    </submittedName>
</protein>
<accession>A0ABV5JFV2</accession>
<evidence type="ECO:0000313" key="2">
    <source>
        <dbReference type="EMBL" id="MFB9231751.1"/>
    </source>
</evidence>
<dbReference type="NCBIfam" id="NF038065">
    <property type="entry name" value="Pr6Pr"/>
    <property type="match status" value="1"/>
</dbReference>
<dbReference type="RefSeq" id="WP_213889826.1">
    <property type="nucleotide sequence ID" value="NZ_JAGFNU010000008.1"/>
</dbReference>
<feature type="transmembrane region" description="Helical" evidence="1">
    <location>
        <begin position="107"/>
        <end position="130"/>
    </location>
</feature>
<reference evidence="2 3" key="1">
    <citation type="submission" date="2024-09" db="EMBL/GenBank/DDBJ databases">
        <authorList>
            <person name="Sun Q."/>
            <person name="Mori K."/>
        </authorList>
    </citation>
    <scope>NUCLEOTIDE SEQUENCE [LARGE SCALE GENOMIC DNA]</scope>
    <source>
        <strain evidence="2 3">CECT 8726</strain>
    </source>
</reference>
<dbReference type="InterPro" id="IPR049713">
    <property type="entry name" value="Pr6Pr-like"/>
</dbReference>
<evidence type="ECO:0000256" key="1">
    <source>
        <dbReference type="SAM" id="Phobius"/>
    </source>
</evidence>
<sequence length="226" mass="24509">MHSNINIHKFSRLATVTVAVLTLSSLGAGVRAEVIDLGSTVTSEILWSMARYFTFLTNTLVAVVFSLAAISGRWPRPSLLAALTLWIVAVGAVYHVLLASAHHPTGIAAWSNLGTHTVVPTACLGIWIIAVPKVALRFRDPFIWSLWPLGYAGYVIVRSSFDQAYPYFFLNPELVGVVGVGAYIAGLWLAFVTVGTLFVLATHRIEKAKAENKLTSSPNGYRNALI</sequence>
<gene>
    <name evidence="2" type="ORF">ACFFUT_08135</name>
</gene>
<dbReference type="EMBL" id="JBHMEA010000026">
    <property type="protein sequence ID" value="MFB9231751.1"/>
    <property type="molecule type" value="Genomic_DNA"/>
</dbReference>
<keyword evidence="1" id="KW-0472">Membrane</keyword>
<proteinExistence type="predicted"/>
<comment type="caution">
    <text evidence="2">The sequence shown here is derived from an EMBL/GenBank/DDBJ whole genome shotgun (WGS) entry which is preliminary data.</text>
</comment>
<organism evidence="2 3">
    <name type="scientific">Pseudohalocynthiibacter aestuariivivens</name>
    <dbReference type="NCBI Taxonomy" id="1591409"/>
    <lineage>
        <taxon>Bacteria</taxon>
        <taxon>Pseudomonadati</taxon>
        <taxon>Pseudomonadota</taxon>
        <taxon>Alphaproteobacteria</taxon>
        <taxon>Rhodobacterales</taxon>
        <taxon>Paracoccaceae</taxon>
        <taxon>Pseudohalocynthiibacter</taxon>
    </lineage>
</organism>
<keyword evidence="1" id="KW-1133">Transmembrane helix</keyword>
<feature type="transmembrane region" description="Helical" evidence="1">
    <location>
        <begin position="52"/>
        <end position="72"/>
    </location>
</feature>
<keyword evidence="3" id="KW-1185">Reference proteome</keyword>
<dbReference type="Proteomes" id="UP001589683">
    <property type="component" value="Unassembled WGS sequence"/>
</dbReference>
<feature type="transmembrane region" description="Helical" evidence="1">
    <location>
        <begin position="181"/>
        <end position="201"/>
    </location>
</feature>
<keyword evidence="1" id="KW-0812">Transmembrane</keyword>
<evidence type="ECO:0000313" key="3">
    <source>
        <dbReference type="Proteomes" id="UP001589683"/>
    </source>
</evidence>
<feature type="transmembrane region" description="Helical" evidence="1">
    <location>
        <begin position="142"/>
        <end position="161"/>
    </location>
</feature>
<feature type="transmembrane region" description="Helical" evidence="1">
    <location>
        <begin position="79"/>
        <end position="101"/>
    </location>
</feature>
<name>A0ABV5JFV2_9RHOB</name>